<comment type="caution">
    <text evidence="1">The sequence shown here is derived from an EMBL/GenBank/DDBJ whole genome shotgun (WGS) entry which is preliminary data.</text>
</comment>
<name>A0A5C8KKU4_9GAMM</name>
<sequence>MLALPLLAACATPAPPPPSDPGLAPPAMGTGTGGLRVDDAVDYSCTVDADCAVKNVGNCCGYYPACVNVDSPTFPEQVRERCEAEGMMGVCGFPDITACQCVDNRCEAAGSAGQPHRIEIK</sequence>
<proteinExistence type="predicted"/>
<evidence type="ECO:0000313" key="2">
    <source>
        <dbReference type="Proteomes" id="UP000321248"/>
    </source>
</evidence>
<dbReference type="OrthoDB" id="5959317at2"/>
<evidence type="ECO:0000313" key="1">
    <source>
        <dbReference type="EMBL" id="TXK60594.1"/>
    </source>
</evidence>
<dbReference type="AlphaFoldDB" id="A0A5C8KKU4"/>
<reference evidence="1 2" key="1">
    <citation type="submission" date="2019-08" db="EMBL/GenBank/DDBJ databases">
        <authorList>
            <person name="Karlyshev A.V."/>
        </authorList>
    </citation>
    <scope>NUCLEOTIDE SEQUENCE [LARGE SCALE GENOMIC DNA]</scope>
    <source>
        <strain evidence="1 2">Alg18-2.2</strain>
    </source>
</reference>
<gene>
    <name evidence="1" type="ORF">FU658_12290</name>
</gene>
<dbReference type="Proteomes" id="UP000321248">
    <property type="component" value="Unassembled WGS sequence"/>
</dbReference>
<dbReference type="EMBL" id="VRTS01000009">
    <property type="protein sequence ID" value="TXK60594.1"/>
    <property type="molecule type" value="Genomic_DNA"/>
</dbReference>
<accession>A0A5C8KKU4</accession>
<keyword evidence="2" id="KW-1185">Reference proteome</keyword>
<organism evidence="1 2">
    <name type="scientific">Alkalisalibacterium limincola</name>
    <dbReference type="NCBI Taxonomy" id="2699169"/>
    <lineage>
        <taxon>Bacteria</taxon>
        <taxon>Pseudomonadati</taxon>
        <taxon>Pseudomonadota</taxon>
        <taxon>Gammaproteobacteria</taxon>
        <taxon>Lysobacterales</taxon>
        <taxon>Lysobacteraceae</taxon>
        <taxon>Alkalisalibacterium</taxon>
    </lineage>
</organism>
<protein>
    <submittedName>
        <fullName evidence="1">Uncharacterized protein</fullName>
    </submittedName>
</protein>